<evidence type="ECO:0000313" key="9">
    <source>
        <dbReference type="EMBL" id="GAA1962704.1"/>
    </source>
</evidence>
<feature type="domain" description="Peptidase M24" evidence="8">
    <location>
        <begin position="20"/>
        <end position="263"/>
    </location>
</feature>
<feature type="binding site" evidence="6">
    <location>
        <position position="257"/>
    </location>
    <ligand>
        <name>a divalent metal cation</name>
        <dbReference type="ChEBI" id="CHEBI:60240"/>
        <label>2</label>
        <note>catalytic</note>
    </ligand>
</feature>
<dbReference type="NCBIfam" id="TIGR00500">
    <property type="entry name" value="met_pdase_I"/>
    <property type="match status" value="1"/>
</dbReference>
<comment type="function">
    <text evidence="1 6">Removes the N-terminal methionine from nascent proteins. The N-terminal methionine is often cleaved when the second residue in the primary sequence is small and uncharged (Met-Ala-, Cys, Gly, Pro, Ser, Thr, or Val). Requires deformylation of the N(alpha)-formylated initiator methionine before it can be hydrolyzed.</text>
</comment>
<evidence type="ECO:0000256" key="5">
    <source>
        <dbReference type="ARBA" id="ARBA00022801"/>
    </source>
</evidence>
<feature type="binding site" evidence="6">
    <location>
        <position position="226"/>
    </location>
    <ligand>
        <name>a divalent metal cation</name>
        <dbReference type="ChEBI" id="CHEBI:60240"/>
        <label>2</label>
        <note>catalytic</note>
    </ligand>
</feature>
<keyword evidence="4 6" id="KW-0479">Metal-binding</keyword>
<dbReference type="CDD" id="cd01086">
    <property type="entry name" value="MetAP1"/>
    <property type="match status" value="1"/>
</dbReference>
<dbReference type="GO" id="GO:0004177">
    <property type="term" value="F:aminopeptidase activity"/>
    <property type="evidence" value="ECO:0007669"/>
    <property type="project" value="UniProtKB-KW"/>
</dbReference>
<dbReference type="PROSITE" id="PS00680">
    <property type="entry name" value="MAP_1"/>
    <property type="match status" value="1"/>
</dbReference>
<feature type="binding site" evidence="6">
    <location>
        <position position="103"/>
    </location>
    <ligand>
        <name>a divalent metal cation</name>
        <dbReference type="ChEBI" id="CHEBI:60240"/>
        <label>1</label>
    </ligand>
</feature>
<organism evidence="9 10">
    <name type="scientific">Catenulispora subtropica</name>
    <dbReference type="NCBI Taxonomy" id="450798"/>
    <lineage>
        <taxon>Bacteria</taxon>
        <taxon>Bacillati</taxon>
        <taxon>Actinomycetota</taxon>
        <taxon>Actinomycetes</taxon>
        <taxon>Catenulisporales</taxon>
        <taxon>Catenulisporaceae</taxon>
        <taxon>Catenulispora</taxon>
    </lineage>
</organism>
<keyword evidence="2 6" id="KW-0031">Aminopeptidase</keyword>
<feature type="binding site" evidence="6">
    <location>
        <position position="128"/>
    </location>
    <ligand>
        <name>a divalent metal cation</name>
        <dbReference type="ChEBI" id="CHEBI:60240"/>
        <label>1</label>
    </ligand>
</feature>
<evidence type="ECO:0000256" key="7">
    <source>
        <dbReference type="RuleBase" id="RU003653"/>
    </source>
</evidence>
<feature type="binding site" evidence="6">
    <location>
        <position position="200"/>
    </location>
    <ligand>
        <name>substrate</name>
    </ligand>
</feature>
<gene>
    <name evidence="9" type="primary">map_3</name>
    <name evidence="6" type="synonym">map</name>
    <name evidence="9" type="ORF">GCM10009838_19560</name>
</gene>
<evidence type="ECO:0000256" key="1">
    <source>
        <dbReference type="ARBA" id="ARBA00002521"/>
    </source>
</evidence>
<sequence>MHAHGDDDGTIELKTPEQFEAMKQAGKVVSRTLALLRSAVRPGITTGELDRIAEESIRSQGAVPSFLGYGDFPGSICASVNDEIVHGIPGARVLREGDLISIDCGAIIPDDVTLVATGRWNTRGWHADAAVTVGVGEIAPELAELSRVTEQAMWAGIDAVKEGVALNDVSTAIDGFTRSQPRRYGIIRDYGGHGIGSSMHMAPMVYNYPVRGERLVLTTGMAIAIEPMLTLGKNKTRVLADDWTVVSKDGSYAAHWEHTVALTPDGVVVTTAPEE</sequence>
<protein>
    <recommendedName>
        <fullName evidence="6 7">Methionine aminopeptidase</fullName>
        <shortName evidence="6">MAP</shortName>
        <shortName evidence="6">MetAP</shortName>
        <ecNumber evidence="6 7">3.4.11.18</ecNumber>
    </recommendedName>
    <alternativeName>
        <fullName evidence="6">Peptidase M</fullName>
    </alternativeName>
</protein>
<name>A0ABN2R2Z0_9ACTN</name>
<dbReference type="EMBL" id="BAAAQM010000008">
    <property type="protein sequence ID" value="GAA1962704.1"/>
    <property type="molecule type" value="Genomic_DNA"/>
</dbReference>
<evidence type="ECO:0000256" key="3">
    <source>
        <dbReference type="ARBA" id="ARBA00022670"/>
    </source>
</evidence>
<comment type="caution">
    <text evidence="9">The sequence shown here is derived from an EMBL/GenBank/DDBJ whole genome shotgun (WGS) entry which is preliminary data.</text>
</comment>
<dbReference type="PANTHER" id="PTHR43330">
    <property type="entry name" value="METHIONINE AMINOPEPTIDASE"/>
    <property type="match status" value="1"/>
</dbReference>
<dbReference type="Proteomes" id="UP001499854">
    <property type="component" value="Unassembled WGS sequence"/>
</dbReference>
<dbReference type="InterPro" id="IPR000994">
    <property type="entry name" value="Pept_M24"/>
</dbReference>
<keyword evidence="10" id="KW-1185">Reference proteome</keyword>
<dbReference type="SUPFAM" id="SSF55920">
    <property type="entry name" value="Creatinase/aminopeptidase"/>
    <property type="match status" value="1"/>
</dbReference>
<dbReference type="PRINTS" id="PR00599">
    <property type="entry name" value="MAPEPTIDASE"/>
</dbReference>
<dbReference type="Pfam" id="PF00557">
    <property type="entry name" value="Peptidase_M24"/>
    <property type="match status" value="1"/>
</dbReference>
<reference evidence="9 10" key="1">
    <citation type="journal article" date="2019" name="Int. J. Syst. Evol. Microbiol.">
        <title>The Global Catalogue of Microorganisms (GCM) 10K type strain sequencing project: providing services to taxonomists for standard genome sequencing and annotation.</title>
        <authorList>
            <consortium name="The Broad Institute Genomics Platform"/>
            <consortium name="The Broad Institute Genome Sequencing Center for Infectious Disease"/>
            <person name="Wu L."/>
            <person name="Ma J."/>
        </authorList>
    </citation>
    <scope>NUCLEOTIDE SEQUENCE [LARGE SCALE GENOMIC DNA]</scope>
    <source>
        <strain evidence="9 10">JCM 16013</strain>
    </source>
</reference>
<evidence type="ECO:0000256" key="2">
    <source>
        <dbReference type="ARBA" id="ARBA00022438"/>
    </source>
</evidence>
<comment type="catalytic activity">
    <reaction evidence="6 7">
        <text>Release of N-terminal amino acids, preferentially methionine, from peptides and arylamides.</text>
        <dbReference type="EC" id="3.4.11.18"/>
    </reaction>
</comment>
<feature type="binding site" evidence="6">
    <location>
        <position position="257"/>
    </location>
    <ligand>
        <name>a divalent metal cation</name>
        <dbReference type="ChEBI" id="CHEBI:60240"/>
        <label>1</label>
    </ligand>
</feature>
<dbReference type="EC" id="3.4.11.18" evidence="6 7"/>
<evidence type="ECO:0000256" key="4">
    <source>
        <dbReference type="ARBA" id="ARBA00022723"/>
    </source>
</evidence>
<evidence type="ECO:0000313" key="10">
    <source>
        <dbReference type="Proteomes" id="UP001499854"/>
    </source>
</evidence>
<dbReference type="PANTHER" id="PTHR43330:SF27">
    <property type="entry name" value="METHIONINE AMINOPEPTIDASE"/>
    <property type="match status" value="1"/>
</dbReference>
<feature type="binding site" evidence="6">
    <location>
        <position position="193"/>
    </location>
    <ligand>
        <name>a divalent metal cation</name>
        <dbReference type="ChEBI" id="CHEBI:60240"/>
        <label>2</label>
        <note>catalytic</note>
    </ligand>
</feature>
<keyword evidence="3 6" id="KW-0645">Protease</keyword>
<comment type="similarity">
    <text evidence="6">Belongs to the peptidase M24A family. Methionine aminopeptidase type 1 subfamily.</text>
</comment>
<evidence type="ECO:0000256" key="6">
    <source>
        <dbReference type="HAMAP-Rule" id="MF_01974"/>
    </source>
</evidence>
<dbReference type="InterPro" id="IPR002467">
    <property type="entry name" value="Pept_M24A_MAP1"/>
</dbReference>
<dbReference type="InterPro" id="IPR036005">
    <property type="entry name" value="Creatinase/aminopeptidase-like"/>
</dbReference>
<comment type="cofactor">
    <cofactor evidence="6">
        <name>Co(2+)</name>
        <dbReference type="ChEBI" id="CHEBI:48828"/>
    </cofactor>
    <cofactor evidence="6">
        <name>Zn(2+)</name>
        <dbReference type="ChEBI" id="CHEBI:29105"/>
    </cofactor>
    <cofactor evidence="6">
        <name>Mn(2+)</name>
        <dbReference type="ChEBI" id="CHEBI:29035"/>
    </cofactor>
    <cofactor evidence="6">
        <name>Fe(2+)</name>
        <dbReference type="ChEBI" id="CHEBI:29033"/>
    </cofactor>
    <text evidence="6">Binds 2 divalent metal cations per subunit. Has a high-affinity and a low affinity metal-binding site. The true nature of the physiological cofactor is under debate. The enzyme is active with cobalt, zinc, manganese or divalent iron ions. Most likely, methionine aminopeptidases function as mononuclear Fe(2+)-metalloproteases under physiological conditions, and the catalytically relevant metal-binding site has been assigned to the histidine-containing high-affinity site.</text>
</comment>
<feature type="binding site" evidence="6">
    <location>
        <position position="86"/>
    </location>
    <ligand>
        <name>substrate</name>
    </ligand>
</feature>
<feature type="binding site" evidence="6">
    <location>
        <position position="128"/>
    </location>
    <ligand>
        <name>a divalent metal cation</name>
        <dbReference type="ChEBI" id="CHEBI:60240"/>
        <label>2</label>
        <note>catalytic</note>
    </ligand>
</feature>
<dbReference type="InterPro" id="IPR001714">
    <property type="entry name" value="Pept_M24_MAP"/>
</dbReference>
<accession>A0ABN2R2Z0</accession>
<dbReference type="Gene3D" id="3.90.230.10">
    <property type="entry name" value="Creatinase/methionine aminopeptidase superfamily"/>
    <property type="match status" value="1"/>
</dbReference>
<keyword evidence="5 6" id="KW-0378">Hydrolase</keyword>
<proteinExistence type="inferred from homology"/>
<comment type="subunit">
    <text evidence="6">Monomer.</text>
</comment>
<dbReference type="HAMAP" id="MF_01974">
    <property type="entry name" value="MetAP_1"/>
    <property type="match status" value="1"/>
</dbReference>
<evidence type="ECO:0000259" key="8">
    <source>
        <dbReference type="Pfam" id="PF00557"/>
    </source>
</evidence>
<dbReference type="RefSeq" id="WP_344656620.1">
    <property type="nucleotide sequence ID" value="NZ_BAAAQM010000008.1"/>
</dbReference>